<feature type="compositionally biased region" description="Polar residues" evidence="17">
    <location>
        <begin position="190"/>
        <end position="199"/>
    </location>
</feature>
<feature type="region of interest" description="Disordered" evidence="17">
    <location>
        <begin position="1"/>
        <end position="21"/>
    </location>
</feature>
<feature type="compositionally biased region" description="Low complexity" evidence="17">
    <location>
        <begin position="718"/>
        <end position="731"/>
    </location>
</feature>
<keyword evidence="7 21" id="KW-0489">Methyltransferase</keyword>
<evidence type="ECO:0000256" key="6">
    <source>
        <dbReference type="ARBA" id="ARBA00022553"/>
    </source>
</evidence>
<dbReference type="PROSITE" id="PS50868">
    <property type="entry name" value="POST_SET"/>
    <property type="match status" value="1"/>
</dbReference>
<proteinExistence type="predicted"/>
<dbReference type="PANTHER" id="PTHR46711">
    <property type="entry name" value="HISTONE-LYSINE N-METHYLTRANSFERASE SETD2"/>
    <property type="match status" value="1"/>
</dbReference>
<dbReference type="GO" id="GO:0140955">
    <property type="term" value="F:histone H3K36 trimethyltransferase activity"/>
    <property type="evidence" value="ECO:0007669"/>
    <property type="project" value="UniProtKB-EC"/>
</dbReference>
<reference evidence="22" key="3">
    <citation type="submission" date="2022-06" db="UniProtKB">
        <authorList>
            <consortium name="EnsemblMetazoa"/>
        </authorList>
    </citation>
    <scope>IDENTIFICATION</scope>
</reference>
<keyword evidence="4" id="KW-0158">Chromosome</keyword>
<dbReference type="Gene3D" id="1.10.1740.100">
    <property type="entry name" value="Set2, Rpb1 interacting domain"/>
    <property type="match status" value="1"/>
</dbReference>
<feature type="region of interest" description="Disordered" evidence="17">
    <location>
        <begin position="98"/>
        <end position="158"/>
    </location>
</feature>
<feature type="region of interest" description="Disordered" evidence="17">
    <location>
        <begin position="849"/>
        <end position="881"/>
    </location>
</feature>
<dbReference type="InterPro" id="IPR044437">
    <property type="entry name" value="SETD2/Set2_SET"/>
</dbReference>
<dbReference type="Proteomes" id="UP000070412">
    <property type="component" value="Unassembled WGS sequence"/>
</dbReference>
<comment type="subcellular location">
    <subcellularLocation>
        <location evidence="2">Chromosome</location>
    </subcellularLocation>
    <subcellularLocation>
        <location evidence="1">Nucleus</location>
    </subcellularLocation>
</comment>
<keyword evidence="5" id="KW-0217">Developmental protein</keyword>
<evidence type="ECO:0000256" key="1">
    <source>
        <dbReference type="ARBA" id="ARBA00004123"/>
    </source>
</evidence>
<dbReference type="InterPro" id="IPR003616">
    <property type="entry name" value="Post-SET_dom"/>
</dbReference>
<reference evidence="21" key="2">
    <citation type="submission" date="2020-01" db="EMBL/GenBank/DDBJ databases">
        <authorList>
            <person name="Korhonen P.K.K."/>
            <person name="Guangxu M.G."/>
            <person name="Wang T.W."/>
            <person name="Stroehlein A.J.S."/>
            <person name="Young N.D."/>
            <person name="Ang C.-S.A."/>
            <person name="Fernando D.W.F."/>
            <person name="Lu H.L."/>
            <person name="Taylor S.T."/>
            <person name="Ehtesham M.E.M."/>
            <person name="Najaraj S.H.N."/>
            <person name="Harsha G.H.G."/>
            <person name="Madugundu A.M."/>
            <person name="Renuse S.R."/>
            <person name="Holt D.H."/>
            <person name="Pandey A.P."/>
            <person name="Papenfuss A.P."/>
            <person name="Gasser R.B.G."/>
            <person name="Fischer K.F."/>
        </authorList>
    </citation>
    <scope>NUCLEOTIDE SEQUENCE</scope>
    <source>
        <strain evidence="21">SSS_KF_BRIS2020</strain>
    </source>
</reference>
<dbReference type="SUPFAM" id="SSF82199">
    <property type="entry name" value="SET domain"/>
    <property type="match status" value="1"/>
</dbReference>
<feature type="compositionally biased region" description="Basic and acidic residues" evidence="17">
    <location>
        <begin position="47"/>
        <end position="57"/>
    </location>
</feature>
<feature type="compositionally biased region" description="Basic and acidic residues" evidence="17">
    <location>
        <begin position="298"/>
        <end position="314"/>
    </location>
</feature>
<evidence type="ECO:0000313" key="23">
    <source>
        <dbReference type="Proteomes" id="UP000070412"/>
    </source>
</evidence>
<evidence type="ECO:0000259" key="19">
    <source>
        <dbReference type="PROSITE" id="PS50868"/>
    </source>
</evidence>
<evidence type="ECO:0000256" key="3">
    <source>
        <dbReference type="ARBA" id="ARBA00012178"/>
    </source>
</evidence>
<evidence type="ECO:0000256" key="15">
    <source>
        <dbReference type="ARBA" id="ARBA00023163"/>
    </source>
</evidence>
<keyword evidence="23" id="KW-1185">Reference proteome</keyword>
<dbReference type="EnsemblMetazoa" id="SSS_7033s_mrna">
    <property type="protein sequence ID" value="KAF7488964.1"/>
    <property type="gene ID" value="SSS_7033"/>
</dbReference>
<dbReference type="InterPro" id="IPR013257">
    <property type="entry name" value="SRI"/>
</dbReference>
<feature type="compositionally biased region" description="Basic residues" evidence="17">
    <location>
        <begin position="113"/>
        <end position="123"/>
    </location>
</feature>
<evidence type="ECO:0000256" key="4">
    <source>
        <dbReference type="ARBA" id="ARBA00022454"/>
    </source>
</evidence>
<dbReference type="GO" id="GO:0006355">
    <property type="term" value="P:regulation of DNA-templated transcription"/>
    <property type="evidence" value="ECO:0007669"/>
    <property type="project" value="InterPro"/>
</dbReference>
<evidence type="ECO:0000259" key="18">
    <source>
        <dbReference type="PROSITE" id="PS50280"/>
    </source>
</evidence>
<keyword evidence="6" id="KW-0597">Phosphoprotein</keyword>
<feature type="compositionally biased region" description="Basic residues" evidence="17">
    <location>
        <begin position="211"/>
        <end position="230"/>
    </location>
</feature>
<protein>
    <recommendedName>
        <fullName evidence="3">[histone H3]-lysine(36) N-trimethyltransferase</fullName>
        <ecNumber evidence="3">2.1.1.359</ecNumber>
    </recommendedName>
</protein>
<dbReference type="EC" id="2.1.1.359" evidence="3"/>
<evidence type="ECO:0000313" key="21">
    <source>
        <dbReference type="EMBL" id="KAF7488964.1"/>
    </source>
</evidence>
<feature type="compositionally biased region" description="Basic and acidic residues" evidence="17">
    <location>
        <begin position="200"/>
        <end position="210"/>
    </location>
</feature>
<feature type="compositionally biased region" description="Polar residues" evidence="17">
    <location>
        <begin position="1"/>
        <end position="19"/>
    </location>
</feature>
<evidence type="ECO:0000256" key="9">
    <source>
        <dbReference type="ARBA" id="ARBA00022691"/>
    </source>
</evidence>
<dbReference type="InterPro" id="IPR001214">
    <property type="entry name" value="SET_dom"/>
</dbReference>
<keyword evidence="15" id="KW-0804">Transcription</keyword>
<evidence type="ECO:0000256" key="2">
    <source>
        <dbReference type="ARBA" id="ARBA00004286"/>
    </source>
</evidence>
<feature type="region of interest" description="Disordered" evidence="17">
    <location>
        <begin position="189"/>
        <end position="270"/>
    </location>
</feature>
<keyword evidence="12" id="KW-0862">Zinc</keyword>
<dbReference type="EMBL" id="WVUK01000065">
    <property type="protein sequence ID" value="KAF7488964.1"/>
    <property type="molecule type" value="Genomic_DNA"/>
</dbReference>
<feature type="domain" description="AWS" evidence="20">
    <location>
        <begin position="346"/>
        <end position="399"/>
    </location>
</feature>
<feature type="region of interest" description="Disordered" evidence="17">
    <location>
        <begin position="750"/>
        <end position="772"/>
    </location>
</feature>
<evidence type="ECO:0000256" key="12">
    <source>
        <dbReference type="ARBA" id="ARBA00022833"/>
    </source>
</evidence>
<keyword evidence="11" id="KW-0221">Differentiation</keyword>
<evidence type="ECO:0000256" key="10">
    <source>
        <dbReference type="ARBA" id="ARBA00022723"/>
    </source>
</evidence>
<sequence length="1370" mass="157673">MNDQINFGSENLESTSMSVEPSEIDIADQLSSTKISTCYERPIPSSLKERTIADESKIPNGCNHSDESNQNYIESSQESFADLERQSLVSGVKTVEITNGDSNSKVDLDVVKTRRRYRPRKNSTKNSTANSLQNEFSANESIKNDQNISNRRSTRLSTRTAKKLDKEVGSNSESIYDVEKRNGDCDIINDAQSNSLQDQKINKKKSENAYKSKKKKAKDKKTKTKSKKSLKAAVSNTEKQNSKGSDNLFNGKSNIMLDESNPDVNKHEKVKSRWLRNSEIENSHIEDFSKDNGTAKINDNDSIKLDNNNRDLSDKNNPTVSLPTFEEIEENLFLFERKKSKAQKDTKKMVCDCILMKEDRARGLMGCGDDCLNRMLMIECGSKCSLKEHCSNKRFQKAKYSKVEPFKTERKGWGLKALESMEPDTFIMEYIGEVIDPFMFHKRVEKYSKLKLEHYYFMALKSDEIIDATYKGNVTRFINHSCEPNAVTQKWTVNGQLRIGFFTIRSIAAGEEITFDYQFQRYGKKAQKCYCESKSCRGYIGTSENSTILTDGSRIPKNLSKASDEDNEEEFLEDIRLEEEIDMLAENGGLRNRKQILEVSRLMLRAEECHLRIQLIDIIMSTIELAYLRLFIDYHGLRIIWGWMVEAEDVYLKARLLGLLEILPIPNKTMLIDNKVYAVVERWAAKDSPESEQFLEIDDEKTNIKEKIVLPTPSTSVSNPISKSDSPIKSSETLEETTIISVNGSESVKEPELSSTTLTTKNESNESDTANENTVMTEKKITELSKFSDKIVIKSKTKTLNENVPQTNASNGSENVVKNKVSIGFLAQNLLNHWKDLKVVFRIPRYERQKRHADEAEADRRTREDEERRAQGLPSNQEKQTINYQNYTIAGMFGARNRRYTRNSYERDPSRRENNQGHFLTNSQNVNGNNSLISRFSREEYRKRFEYNVQYNEALQKYTQELAFYEQWRLRFQQNDIQQQFLTDQQPKSNSAVDFLNSTGTNNNSMIANQLVSLTGDISVVNTNPNPLAQLPSQIVSNTSLEDYENPDLNVYLYAQQQQQHQIDDSTSDWMDLEFKDLQPRYQNPLIILSSGSQTNGKNDVQNICPSMIDNLDFSQIKFESDNYLESMEKRMFDEIYPPAGIFYVTTKGHTYYISCSDDFSQSMTVKENITEPLPISFTTKTPDDRITDYGWKYNSINNHYYYYNKSKHLKQWHPPQDNQLDTFILDDFKHMDSICDISHASSNSSPSINANLSKNDGLDVDPIKRKTARRTQDHFRNKISQFVVKCLNPYMRNSCKKARITSNSDFKSLARKLTYTIVAKESKQCKHIEDLAYSESVKHKTKEFIKHYMSRFGSFYKPESSLEITSSPI</sequence>
<feature type="compositionally biased region" description="Polar residues" evidence="17">
    <location>
        <begin position="124"/>
        <end position="148"/>
    </location>
</feature>
<dbReference type="InterPro" id="IPR006560">
    <property type="entry name" value="AWS_dom"/>
</dbReference>
<dbReference type="Pfam" id="PF17907">
    <property type="entry name" value="AWS"/>
    <property type="match status" value="1"/>
</dbReference>
<evidence type="ECO:0000256" key="16">
    <source>
        <dbReference type="ARBA" id="ARBA00023242"/>
    </source>
</evidence>
<feature type="region of interest" description="Disordered" evidence="17">
    <location>
        <begin position="46"/>
        <end position="69"/>
    </location>
</feature>
<dbReference type="InterPro" id="IPR042294">
    <property type="entry name" value="SETD2_animal"/>
</dbReference>
<keyword evidence="10" id="KW-0479">Metal-binding</keyword>
<dbReference type="SMART" id="SM00508">
    <property type="entry name" value="PostSET"/>
    <property type="match status" value="1"/>
</dbReference>
<evidence type="ECO:0000259" key="20">
    <source>
        <dbReference type="PROSITE" id="PS51215"/>
    </source>
</evidence>
<dbReference type="InterPro" id="IPR046341">
    <property type="entry name" value="SET_dom_sf"/>
</dbReference>
<dbReference type="SMART" id="SM00317">
    <property type="entry name" value="SET"/>
    <property type="match status" value="1"/>
</dbReference>
<dbReference type="GO" id="GO:0032259">
    <property type="term" value="P:methylation"/>
    <property type="evidence" value="ECO:0007669"/>
    <property type="project" value="UniProtKB-KW"/>
</dbReference>
<keyword evidence="8 21" id="KW-0808">Transferase</keyword>
<evidence type="ECO:0000256" key="7">
    <source>
        <dbReference type="ARBA" id="ARBA00022603"/>
    </source>
</evidence>
<dbReference type="PANTHER" id="PTHR46711:SF1">
    <property type="entry name" value="HISTONE-LYSINE N-METHYLTRANSFERASE SETD2"/>
    <property type="match status" value="1"/>
</dbReference>
<feature type="compositionally biased region" description="Polar residues" evidence="17">
    <location>
        <begin position="753"/>
        <end position="772"/>
    </location>
</feature>
<dbReference type="PROSITE" id="PS51215">
    <property type="entry name" value="AWS"/>
    <property type="match status" value="1"/>
</dbReference>
<name>A0A834R0X7_SARSC</name>
<evidence type="ECO:0000256" key="14">
    <source>
        <dbReference type="ARBA" id="ARBA00023015"/>
    </source>
</evidence>
<organism evidence="21">
    <name type="scientific">Sarcoptes scabiei</name>
    <name type="common">Itch mite</name>
    <name type="synonym">Acarus scabiei</name>
    <dbReference type="NCBI Taxonomy" id="52283"/>
    <lineage>
        <taxon>Eukaryota</taxon>
        <taxon>Metazoa</taxon>
        <taxon>Ecdysozoa</taxon>
        <taxon>Arthropoda</taxon>
        <taxon>Chelicerata</taxon>
        <taxon>Arachnida</taxon>
        <taxon>Acari</taxon>
        <taxon>Acariformes</taxon>
        <taxon>Sarcoptiformes</taxon>
        <taxon>Astigmata</taxon>
        <taxon>Psoroptidia</taxon>
        <taxon>Sarcoptoidea</taxon>
        <taxon>Sarcoptidae</taxon>
        <taxon>Sarcoptinae</taxon>
        <taxon>Sarcoptes</taxon>
    </lineage>
</organism>
<keyword evidence="14" id="KW-0805">Transcription regulation</keyword>
<keyword evidence="16" id="KW-0539">Nucleus</keyword>
<dbReference type="CDD" id="cd19172">
    <property type="entry name" value="SET_SETD2"/>
    <property type="match status" value="1"/>
</dbReference>
<feature type="compositionally biased region" description="Low complexity" evidence="17">
    <location>
        <begin position="149"/>
        <end position="158"/>
    </location>
</feature>
<dbReference type="GO" id="GO:0046872">
    <property type="term" value="F:metal ion binding"/>
    <property type="evidence" value="ECO:0007669"/>
    <property type="project" value="UniProtKB-KW"/>
</dbReference>
<dbReference type="SMART" id="SM00570">
    <property type="entry name" value="AWS"/>
    <property type="match status" value="1"/>
</dbReference>
<dbReference type="GO" id="GO:0005694">
    <property type="term" value="C:chromosome"/>
    <property type="evidence" value="ECO:0007669"/>
    <property type="project" value="UniProtKB-SubCell"/>
</dbReference>
<dbReference type="OrthoDB" id="308383at2759"/>
<accession>A0A834R0X7</accession>
<dbReference type="GO" id="GO:0030154">
    <property type="term" value="P:cell differentiation"/>
    <property type="evidence" value="ECO:0007669"/>
    <property type="project" value="UniProtKB-KW"/>
</dbReference>
<feature type="compositionally biased region" description="Basic and acidic residues" evidence="17">
    <location>
        <begin position="849"/>
        <end position="870"/>
    </location>
</feature>
<feature type="region of interest" description="Disordered" evidence="17">
    <location>
        <begin position="904"/>
        <end position="925"/>
    </location>
</feature>
<evidence type="ECO:0000256" key="8">
    <source>
        <dbReference type="ARBA" id="ARBA00022679"/>
    </source>
</evidence>
<reference evidence="23" key="1">
    <citation type="journal article" date="2020" name="PLoS Negl. Trop. Dis.">
        <title>High-quality nuclear genome for Sarcoptes scabiei-A critical resource for a neglected parasite.</title>
        <authorList>
            <person name="Korhonen P.K."/>
            <person name="Gasser R.B."/>
            <person name="Ma G."/>
            <person name="Wang T."/>
            <person name="Stroehlein A.J."/>
            <person name="Young N.D."/>
            <person name="Ang C.S."/>
            <person name="Fernando D.D."/>
            <person name="Lu H.C."/>
            <person name="Taylor S."/>
            <person name="Reynolds S.L."/>
            <person name="Mofiz E."/>
            <person name="Najaraj S.H."/>
            <person name="Gowda H."/>
            <person name="Madugundu A."/>
            <person name="Renuse S."/>
            <person name="Holt D."/>
            <person name="Pandey A."/>
            <person name="Papenfuss A.T."/>
            <person name="Fischer K."/>
        </authorList>
    </citation>
    <scope>NUCLEOTIDE SEQUENCE [LARGE SCALE GENOMIC DNA]</scope>
</reference>
<feature type="domain" description="Post-SET" evidence="19">
    <location>
        <begin position="525"/>
        <end position="541"/>
    </location>
</feature>
<dbReference type="Pfam" id="PF00856">
    <property type="entry name" value="SET"/>
    <property type="match status" value="1"/>
</dbReference>
<dbReference type="GO" id="GO:0005634">
    <property type="term" value="C:nucleus"/>
    <property type="evidence" value="ECO:0007669"/>
    <property type="project" value="UniProtKB-SubCell"/>
</dbReference>
<evidence type="ECO:0000256" key="13">
    <source>
        <dbReference type="ARBA" id="ARBA00022853"/>
    </source>
</evidence>
<dbReference type="FunFam" id="2.170.270.10:FF:000016">
    <property type="entry name" value="Histone-lysine N-methyltransferase"/>
    <property type="match status" value="1"/>
</dbReference>
<evidence type="ECO:0000256" key="11">
    <source>
        <dbReference type="ARBA" id="ARBA00022782"/>
    </source>
</evidence>
<gene>
    <name evidence="21" type="ORF">SSS_7033</name>
</gene>
<dbReference type="PROSITE" id="PS50280">
    <property type="entry name" value="SET"/>
    <property type="match status" value="1"/>
</dbReference>
<feature type="domain" description="SET" evidence="18">
    <location>
        <begin position="401"/>
        <end position="518"/>
    </location>
</feature>
<evidence type="ECO:0000256" key="5">
    <source>
        <dbReference type="ARBA" id="ARBA00022473"/>
    </source>
</evidence>
<dbReference type="InterPro" id="IPR038190">
    <property type="entry name" value="SRI_sf"/>
</dbReference>
<evidence type="ECO:0000313" key="22">
    <source>
        <dbReference type="EnsemblMetazoa" id="KAF7488964.1"/>
    </source>
</evidence>
<dbReference type="Gene3D" id="2.170.270.10">
    <property type="entry name" value="SET domain"/>
    <property type="match status" value="1"/>
</dbReference>
<keyword evidence="13" id="KW-0156">Chromatin regulator</keyword>
<keyword evidence="9" id="KW-0949">S-adenosyl-L-methionine</keyword>
<feature type="compositionally biased region" description="Polar residues" evidence="17">
    <location>
        <begin position="234"/>
        <end position="253"/>
    </location>
</feature>
<feature type="compositionally biased region" description="Polar residues" evidence="17">
    <location>
        <begin position="916"/>
        <end position="925"/>
    </location>
</feature>
<evidence type="ECO:0000256" key="17">
    <source>
        <dbReference type="SAM" id="MobiDB-lite"/>
    </source>
</evidence>
<feature type="region of interest" description="Disordered" evidence="17">
    <location>
        <begin position="715"/>
        <end position="735"/>
    </location>
</feature>
<dbReference type="Pfam" id="PF08236">
    <property type="entry name" value="SRI"/>
    <property type="match status" value="1"/>
</dbReference>
<feature type="region of interest" description="Disordered" evidence="17">
    <location>
        <begin position="286"/>
        <end position="318"/>
    </location>
</feature>
<feature type="compositionally biased region" description="Basic and acidic residues" evidence="17">
    <location>
        <begin position="904"/>
        <end position="915"/>
    </location>
</feature>